<name>X6LZC3_RETFI</name>
<keyword evidence="3" id="KW-0812">Transmembrane</keyword>
<proteinExistence type="predicted"/>
<dbReference type="Proteomes" id="UP000023152">
    <property type="component" value="Unassembled WGS sequence"/>
</dbReference>
<dbReference type="EMBL" id="ASPP01027080">
    <property type="protein sequence ID" value="ETO06492.1"/>
    <property type="molecule type" value="Genomic_DNA"/>
</dbReference>
<feature type="transmembrane region" description="Helical" evidence="3">
    <location>
        <begin position="253"/>
        <end position="272"/>
    </location>
</feature>
<gene>
    <name evidence="4" type="ORF">RFI_30898</name>
</gene>
<evidence type="ECO:0000256" key="3">
    <source>
        <dbReference type="SAM" id="Phobius"/>
    </source>
</evidence>
<evidence type="ECO:0000256" key="2">
    <source>
        <dbReference type="SAM" id="MobiDB-lite"/>
    </source>
</evidence>
<evidence type="ECO:0000313" key="4">
    <source>
        <dbReference type="EMBL" id="ETO06492.1"/>
    </source>
</evidence>
<keyword evidence="5" id="KW-1185">Reference proteome</keyword>
<keyword evidence="3" id="KW-0472">Membrane</keyword>
<keyword evidence="3" id="KW-1133">Transmembrane helix</keyword>
<reference evidence="4 5" key="1">
    <citation type="journal article" date="2013" name="Curr. Biol.">
        <title>The Genome of the Foraminiferan Reticulomyxa filosa.</title>
        <authorList>
            <person name="Glockner G."/>
            <person name="Hulsmann N."/>
            <person name="Schleicher M."/>
            <person name="Noegel A.A."/>
            <person name="Eichinger L."/>
            <person name="Gallinger C."/>
            <person name="Pawlowski J."/>
            <person name="Sierra R."/>
            <person name="Euteneuer U."/>
            <person name="Pillet L."/>
            <person name="Moustafa A."/>
            <person name="Platzer M."/>
            <person name="Groth M."/>
            <person name="Szafranski K."/>
            <person name="Schliwa M."/>
        </authorList>
    </citation>
    <scope>NUCLEOTIDE SEQUENCE [LARGE SCALE GENOMIC DNA]</scope>
</reference>
<comment type="caution">
    <text evidence="4">The sequence shown here is derived from an EMBL/GenBank/DDBJ whole genome shotgun (WGS) entry which is preliminary data.</text>
</comment>
<feature type="region of interest" description="Disordered" evidence="2">
    <location>
        <begin position="167"/>
        <end position="190"/>
    </location>
</feature>
<evidence type="ECO:0000256" key="1">
    <source>
        <dbReference type="SAM" id="Coils"/>
    </source>
</evidence>
<keyword evidence="1" id="KW-0175">Coiled coil</keyword>
<feature type="coiled-coil region" evidence="1">
    <location>
        <begin position="105"/>
        <end position="132"/>
    </location>
</feature>
<organism evidence="4 5">
    <name type="scientific">Reticulomyxa filosa</name>
    <dbReference type="NCBI Taxonomy" id="46433"/>
    <lineage>
        <taxon>Eukaryota</taxon>
        <taxon>Sar</taxon>
        <taxon>Rhizaria</taxon>
        <taxon>Retaria</taxon>
        <taxon>Foraminifera</taxon>
        <taxon>Monothalamids</taxon>
        <taxon>Reticulomyxidae</taxon>
        <taxon>Reticulomyxa</taxon>
    </lineage>
</organism>
<accession>X6LZC3</accession>
<evidence type="ECO:0000313" key="5">
    <source>
        <dbReference type="Proteomes" id="UP000023152"/>
    </source>
</evidence>
<feature type="compositionally biased region" description="Low complexity" evidence="2">
    <location>
        <begin position="173"/>
        <end position="183"/>
    </location>
</feature>
<feature type="transmembrane region" description="Helical" evidence="3">
    <location>
        <begin position="278"/>
        <end position="297"/>
    </location>
</feature>
<sequence length="300" mass="35471">MEKKKEMVNAFFNRYSSAIRWESGNKDNKNCIHLNLFRIWTLSGLLLEGAAQAQWFADIYYRMEQKLKRQCAENDDIYSFLFHFLSFTIFQYYQIESSLTTNISVQGLLDDIRAMEEEKKATEDKLKEGAMASYWRCFCCMFKKSNKEISQPVKDYETSVSEASVELGKGKKNNVNNNNNNNENESERDNSIIVHDDKQKEVPQIAKPKSKYSALKTRTAEEELDEDSTGNKSFFFLLILFLIKRLHRIHYHYFNFGVTHFIGVFLFLFRSANHYNAFFWLSLTLIKTVFFLFVWYLQTK</sequence>
<protein>
    <submittedName>
        <fullName evidence="4">Uncharacterized protein</fullName>
    </submittedName>
</protein>
<dbReference type="AlphaFoldDB" id="X6LZC3"/>